<dbReference type="InterPro" id="IPR011659">
    <property type="entry name" value="WD40"/>
</dbReference>
<dbReference type="SUPFAM" id="SSF82171">
    <property type="entry name" value="DPP6 N-terminal domain-like"/>
    <property type="match status" value="1"/>
</dbReference>
<feature type="domain" description="OmpA-like" evidence="3">
    <location>
        <begin position="650"/>
        <end position="762"/>
    </location>
</feature>
<dbReference type="GO" id="GO:0016020">
    <property type="term" value="C:membrane"/>
    <property type="evidence" value="ECO:0007669"/>
    <property type="project" value="UniProtKB-UniRule"/>
</dbReference>
<keyword evidence="5" id="KW-1185">Reference proteome</keyword>
<dbReference type="RefSeq" id="WP_169681210.1">
    <property type="nucleotide sequence ID" value="NZ_JABBNU010000006.1"/>
</dbReference>
<dbReference type="AlphaFoldDB" id="A0A848IYY2"/>
<dbReference type="SUPFAM" id="SSF48452">
    <property type="entry name" value="TPR-like"/>
    <property type="match status" value="1"/>
</dbReference>
<evidence type="ECO:0000256" key="1">
    <source>
        <dbReference type="PROSITE-ProRule" id="PRU00339"/>
    </source>
</evidence>
<dbReference type="CDD" id="cd07185">
    <property type="entry name" value="OmpA_C-like"/>
    <property type="match status" value="1"/>
</dbReference>
<dbReference type="SUPFAM" id="SSF103088">
    <property type="entry name" value="OmpA-like"/>
    <property type="match status" value="1"/>
</dbReference>
<dbReference type="EMBL" id="JABBNU010000006">
    <property type="protein sequence ID" value="NMM48846.1"/>
    <property type="molecule type" value="Genomic_DNA"/>
</dbReference>
<proteinExistence type="predicted"/>
<dbReference type="PANTHER" id="PTHR30329:SF21">
    <property type="entry name" value="LIPOPROTEIN YIAD-RELATED"/>
    <property type="match status" value="1"/>
</dbReference>
<dbReference type="Gene3D" id="1.25.40.10">
    <property type="entry name" value="Tetratricopeptide repeat domain"/>
    <property type="match status" value="1"/>
</dbReference>
<keyword evidence="1" id="KW-0802">TPR repeat</keyword>
<dbReference type="InterPro" id="IPR036737">
    <property type="entry name" value="OmpA-like_sf"/>
</dbReference>
<organism evidence="4 5">
    <name type="scientific">Marinigracilibium pacificum</name>
    <dbReference type="NCBI Taxonomy" id="2729599"/>
    <lineage>
        <taxon>Bacteria</taxon>
        <taxon>Pseudomonadati</taxon>
        <taxon>Bacteroidota</taxon>
        <taxon>Cytophagia</taxon>
        <taxon>Cytophagales</taxon>
        <taxon>Flammeovirgaceae</taxon>
        <taxon>Marinigracilibium</taxon>
    </lineage>
</organism>
<keyword evidence="2" id="KW-0472">Membrane</keyword>
<dbReference type="Proteomes" id="UP000559010">
    <property type="component" value="Unassembled WGS sequence"/>
</dbReference>
<dbReference type="Pfam" id="PF00691">
    <property type="entry name" value="OmpA"/>
    <property type="match status" value="1"/>
</dbReference>
<dbReference type="Pfam" id="PF07676">
    <property type="entry name" value="PD40"/>
    <property type="match status" value="3"/>
</dbReference>
<dbReference type="InterPro" id="IPR019734">
    <property type="entry name" value="TPR_rpt"/>
</dbReference>
<dbReference type="InterPro" id="IPR008969">
    <property type="entry name" value="CarboxyPept-like_regulatory"/>
</dbReference>
<evidence type="ECO:0000259" key="3">
    <source>
        <dbReference type="PROSITE" id="PS51123"/>
    </source>
</evidence>
<dbReference type="PROSITE" id="PS51123">
    <property type="entry name" value="OMPA_2"/>
    <property type="match status" value="1"/>
</dbReference>
<gene>
    <name evidence="4" type="ORF">HH304_10580</name>
</gene>
<reference evidence="4 5" key="1">
    <citation type="submission" date="2020-04" db="EMBL/GenBank/DDBJ databases">
        <title>Flammeovirgaceae bacterium KN852 isolated from deep sea.</title>
        <authorList>
            <person name="Zhang D.-C."/>
        </authorList>
    </citation>
    <scope>NUCLEOTIDE SEQUENCE [LARGE SCALE GENOMIC DNA]</scope>
    <source>
        <strain evidence="4 5">KN852</strain>
    </source>
</reference>
<dbReference type="SUPFAM" id="SSF49464">
    <property type="entry name" value="Carboxypeptidase regulatory domain-like"/>
    <property type="match status" value="1"/>
</dbReference>
<evidence type="ECO:0000313" key="5">
    <source>
        <dbReference type="Proteomes" id="UP000559010"/>
    </source>
</evidence>
<evidence type="ECO:0000313" key="4">
    <source>
        <dbReference type="EMBL" id="NMM48846.1"/>
    </source>
</evidence>
<feature type="repeat" description="TPR" evidence="1">
    <location>
        <begin position="23"/>
        <end position="56"/>
    </location>
</feature>
<dbReference type="PROSITE" id="PS50005">
    <property type="entry name" value="TPR"/>
    <property type="match status" value="1"/>
</dbReference>
<dbReference type="InterPro" id="IPR011990">
    <property type="entry name" value="TPR-like_helical_dom_sf"/>
</dbReference>
<dbReference type="PANTHER" id="PTHR30329">
    <property type="entry name" value="STATOR ELEMENT OF FLAGELLAR MOTOR COMPLEX"/>
    <property type="match status" value="1"/>
</dbReference>
<protein>
    <submittedName>
        <fullName evidence="4">OmpA family protein</fullName>
    </submittedName>
</protein>
<dbReference type="InterPro" id="IPR011042">
    <property type="entry name" value="6-blade_b-propeller_TolB-like"/>
</dbReference>
<dbReference type="Gene3D" id="3.30.1330.60">
    <property type="entry name" value="OmpA-like domain"/>
    <property type="match status" value="1"/>
</dbReference>
<evidence type="ECO:0000256" key="2">
    <source>
        <dbReference type="PROSITE-ProRule" id="PRU00473"/>
    </source>
</evidence>
<accession>A0A848IYY2</accession>
<sequence>MKYNFLVFAFLILFSFIGNAQDIEKILYRADQYFKIENYQEALKNYEKAVELGADDPVSLYRYGVTLSNLIDVQGQKNALDHLKKAIDSKSDKLPVEKYWYLGLAELRNENPVEAINAFDNFLSESKPNDPLREKVELYKKMGFNAQTFLNDPKDVRLQSLSSVVNSELIEYNPVISADEKVMAYTVFDPFTKGAKEKIFIVTKKDDGTWGNPEEININTTGNIGTAGISADGRQLLVFVGNASDPGDLYTIHKIKGKWQAPVSLGSNINSRYMETAASLTSDGKTIYFSSNRPGSVGGFDIYKSELNDKGVWGPAVNLGKTINTKQNEEAPFIHPDQRTLFFTSEGHKSMGGRDIFRTVLVNDKWQSPINLGYPINTTTDDNYFTLSADGKTGYFSSDRVGGKGGQDIYYFNMPEGSNNIALTMIKGLILDGDTKKPINSSIKVVEKSSGNKVEYVYSPNEKGEYLIIFPPGKSYDLIVESESYLPYTIAIDVPDQEYFYELYQRILLTPIKQFDVVVGQEVKVSNVFYDTEKNTKISPRMANEANLIKNDSLDLLDIMDGIIATSDTEALDYLMTIMFAKNPVNEVNFDDPDNHKIQHATQRYYYDENGEETLIKTEVDGETIFSLPTFSVSKESAKVGTEIIKGSEYDAKVLQTKVSIYFNVGDASMNSEANDKLAKIYESIKDNPVLGLEISGYASKDGDEDTNRKLSNERAKEVLDYFNTRGIVRRRIIAKGYGAVDNSNLSKEESRRVDVRIVDLNKEHSL</sequence>
<dbReference type="InterPro" id="IPR050330">
    <property type="entry name" value="Bact_OuterMem_StrucFunc"/>
</dbReference>
<dbReference type="Gene3D" id="2.120.10.30">
    <property type="entry name" value="TolB, C-terminal domain"/>
    <property type="match status" value="1"/>
</dbReference>
<dbReference type="InterPro" id="IPR006665">
    <property type="entry name" value="OmpA-like"/>
</dbReference>
<name>A0A848IYY2_9BACT</name>
<comment type="caution">
    <text evidence="4">The sequence shown here is derived from an EMBL/GenBank/DDBJ whole genome shotgun (WGS) entry which is preliminary data.</text>
</comment>